<accession>A0AA97PRY9</accession>
<gene>
    <name evidence="2" type="ORF">OOU_Y34scaffold00037g38</name>
</gene>
<name>A0AA97PRY9_PYRO3</name>
<organism evidence="2">
    <name type="scientific">Pyricularia oryzae (strain Y34)</name>
    <name type="common">Rice blast fungus</name>
    <name type="synonym">Magnaporthe oryzae</name>
    <dbReference type="NCBI Taxonomy" id="1143189"/>
    <lineage>
        <taxon>Eukaryota</taxon>
        <taxon>Fungi</taxon>
        <taxon>Dikarya</taxon>
        <taxon>Ascomycota</taxon>
        <taxon>Pezizomycotina</taxon>
        <taxon>Sordariomycetes</taxon>
        <taxon>Sordariomycetidae</taxon>
        <taxon>Magnaporthales</taxon>
        <taxon>Pyriculariaceae</taxon>
        <taxon>Pyricularia</taxon>
    </lineage>
</organism>
<evidence type="ECO:0000313" key="2">
    <source>
        <dbReference type="EMBL" id="ELQ44896.1"/>
    </source>
</evidence>
<dbReference type="AlphaFoldDB" id="A0AA97PRY9"/>
<feature type="compositionally biased region" description="Polar residues" evidence="1">
    <location>
        <begin position="151"/>
        <end position="160"/>
    </location>
</feature>
<protein>
    <submittedName>
        <fullName evidence="2">Uncharacterized protein</fullName>
    </submittedName>
</protein>
<evidence type="ECO:0000256" key="1">
    <source>
        <dbReference type="SAM" id="MobiDB-lite"/>
    </source>
</evidence>
<dbReference type="Proteomes" id="UP000011086">
    <property type="component" value="Unassembled WGS sequence"/>
</dbReference>
<reference evidence="2" key="1">
    <citation type="journal article" date="2012" name="PLoS Genet.">
        <title>Comparative analysis of the genomes of two field isolates of the rice blast fungus Magnaporthe oryzae.</title>
        <authorList>
            <person name="Xue M."/>
            <person name="Yang J."/>
            <person name="Li Z."/>
            <person name="Hu S."/>
            <person name="Yao N."/>
            <person name="Dean R.A."/>
            <person name="Zhao W."/>
            <person name="Shen M."/>
            <person name="Zhang H."/>
            <person name="Li C."/>
            <person name="Liu L."/>
            <person name="Cao L."/>
            <person name="Xu X."/>
            <person name="Xing Y."/>
            <person name="Hsiang T."/>
            <person name="Zhang Z."/>
            <person name="Xu J.R."/>
            <person name="Peng Y.L."/>
        </authorList>
    </citation>
    <scope>NUCLEOTIDE SEQUENCE</scope>
    <source>
        <strain evidence="2">Y34</strain>
    </source>
</reference>
<dbReference type="EMBL" id="JH792917">
    <property type="protein sequence ID" value="ELQ44896.1"/>
    <property type="molecule type" value="Genomic_DNA"/>
</dbReference>
<sequence length="172" mass="19261">MSHVDCPHNSLQFVFGLGMACSVREVRLPLKLYFAGRVVSILAVLIALGQEAYGRLGQSISPFSVFVIAYKLGEEDGKYCHLFSADVSAEFLDKFARPNETPVDCSMEIQYTRVSMEPENTFSKRLSVAIWEGRLKKEEILGYVWRRDQAIDSQESSWASPNGGLAVKEEDS</sequence>
<proteinExistence type="predicted"/>
<feature type="region of interest" description="Disordered" evidence="1">
    <location>
        <begin position="151"/>
        <end position="172"/>
    </location>
</feature>